<dbReference type="EMBL" id="JARBDR010000657">
    <property type="protein sequence ID" value="KAJ8308290.1"/>
    <property type="molecule type" value="Genomic_DNA"/>
</dbReference>
<dbReference type="InterPro" id="IPR009112">
    <property type="entry name" value="GTP_CycHdrlase_I_reg"/>
</dbReference>
<protein>
    <submittedName>
        <fullName evidence="1">Uncharacterized protein</fullName>
    </submittedName>
</protein>
<dbReference type="SUPFAM" id="SSF69761">
    <property type="entry name" value="GTP cyclohydrolase I feedback regulatory protein, GFRP"/>
    <property type="match status" value="1"/>
</dbReference>
<organism evidence="1 2">
    <name type="scientific">Tegillarca granosa</name>
    <name type="common">Malaysian cockle</name>
    <name type="synonym">Anadara granosa</name>
    <dbReference type="NCBI Taxonomy" id="220873"/>
    <lineage>
        <taxon>Eukaryota</taxon>
        <taxon>Metazoa</taxon>
        <taxon>Spiralia</taxon>
        <taxon>Lophotrochozoa</taxon>
        <taxon>Mollusca</taxon>
        <taxon>Bivalvia</taxon>
        <taxon>Autobranchia</taxon>
        <taxon>Pteriomorphia</taxon>
        <taxon>Arcoida</taxon>
        <taxon>Arcoidea</taxon>
        <taxon>Arcidae</taxon>
        <taxon>Tegillarca</taxon>
    </lineage>
</organism>
<name>A0ABQ9EWY8_TEGGR</name>
<dbReference type="Gene3D" id="3.30.1410.10">
    <property type="entry name" value="GTP cyclohydrolase I feedback regulatory protein GFRP"/>
    <property type="match status" value="1"/>
</dbReference>
<comment type="caution">
    <text evidence="1">The sequence shown here is derived from an EMBL/GenBank/DDBJ whole genome shotgun (WGS) entry which is preliminary data.</text>
</comment>
<evidence type="ECO:0000313" key="1">
    <source>
        <dbReference type="EMBL" id="KAJ8308290.1"/>
    </source>
</evidence>
<dbReference type="Pfam" id="PF06399">
    <property type="entry name" value="GFRP"/>
    <property type="match status" value="1"/>
</dbReference>
<accession>A0ABQ9EWY8</accession>
<reference evidence="1 2" key="1">
    <citation type="submission" date="2022-12" db="EMBL/GenBank/DDBJ databases">
        <title>Chromosome-level genome of Tegillarca granosa.</title>
        <authorList>
            <person name="Kim J."/>
        </authorList>
    </citation>
    <scope>NUCLEOTIDE SEQUENCE [LARGE SCALE GENOMIC DNA]</scope>
    <source>
        <strain evidence="1">Teg-2019</strain>
        <tissue evidence="1">Adductor muscle</tissue>
    </source>
</reference>
<dbReference type="InterPro" id="IPR036717">
    <property type="entry name" value="GFRP_sf"/>
</dbReference>
<keyword evidence="2" id="KW-1185">Reference proteome</keyword>
<gene>
    <name evidence="1" type="ORF">KUTeg_013164</name>
</gene>
<evidence type="ECO:0000313" key="2">
    <source>
        <dbReference type="Proteomes" id="UP001217089"/>
    </source>
</evidence>
<sequence>MEQIESSDEDSLYLTASDEEPNLEADEIIFTPSTWSVESLPVQTMTGNIEIWKFGSTSSFRTVPVRPEARQPQSRFLTSAQDMINQWDNASRVLMSCGHAITPDSLYDYCMSQMKSGNYMFTCPAIPNPDRIEFCGRQWTFDDVTERACFQTMNENGPTVVGDEWSDPQLMEYLGAKLIKELGNNFMEYKTPEPPKDSKT</sequence>
<proteinExistence type="predicted"/>
<dbReference type="Proteomes" id="UP001217089">
    <property type="component" value="Unassembled WGS sequence"/>
</dbReference>